<feature type="region of interest" description="Disordered" evidence="1">
    <location>
        <begin position="1"/>
        <end position="23"/>
    </location>
</feature>
<sequence length="189" mass="20386">MTDAGLADGTSESDSGDSTDERTYGGVLGTFPYAYRESESRLLRSYVVLGGLATVVLALLFLLALIYLIGGSFGAQAGVFTFSRSFYIVVALFVIAPLMAPVLFVARHHRYGTADLRYDRAMAASGYVFFLSLYAMAVISMPPGSRRSASNYDVAAPAIEFLYDLPATSGLILPLLAATLIYLVHRWLG</sequence>
<keyword evidence="2" id="KW-0812">Transmembrane</keyword>
<feature type="transmembrane region" description="Helical" evidence="2">
    <location>
        <begin position="161"/>
        <end position="184"/>
    </location>
</feature>
<name>A0A4D6H8D0_9EURY</name>
<dbReference type="InterPro" id="IPR058369">
    <property type="entry name" value="DUF8056"/>
</dbReference>
<dbReference type="AlphaFoldDB" id="A0A4D6H8D0"/>
<evidence type="ECO:0000256" key="1">
    <source>
        <dbReference type="SAM" id="MobiDB-lite"/>
    </source>
</evidence>
<gene>
    <name evidence="4" type="ORF">DV733_02055</name>
</gene>
<evidence type="ECO:0000259" key="3">
    <source>
        <dbReference type="Pfam" id="PF26243"/>
    </source>
</evidence>
<feature type="transmembrane region" description="Helical" evidence="2">
    <location>
        <begin position="118"/>
        <end position="141"/>
    </location>
</feature>
<dbReference type="Pfam" id="PF26243">
    <property type="entry name" value="DUF8056"/>
    <property type="match status" value="1"/>
</dbReference>
<evidence type="ECO:0000313" key="4">
    <source>
        <dbReference type="EMBL" id="QCC50079.1"/>
    </source>
</evidence>
<dbReference type="GeneID" id="39846612"/>
<dbReference type="RefSeq" id="WP_049993523.1">
    <property type="nucleotide sequence ID" value="NZ_CP031310.1"/>
</dbReference>
<dbReference type="STRING" id="1457250.GCA_000755225_02708"/>
<protein>
    <recommendedName>
        <fullName evidence="3">DUF8056 domain-containing protein</fullName>
    </recommendedName>
</protein>
<dbReference type="EMBL" id="CP031310">
    <property type="protein sequence ID" value="QCC50079.1"/>
    <property type="molecule type" value="Genomic_DNA"/>
</dbReference>
<evidence type="ECO:0000313" key="5">
    <source>
        <dbReference type="Proteomes" id="UP000296706"/>
    </source>
</evidence>
<evidence type="ECO:0000256" key="2">
    <source>
        <dbReference type="SAM" id="Phobius"/>
    </source>
</evidence>
<proteinExistence type="predicted"/>
<feature type="transmembrane region" description="Helical" evidence="2">
    <location>
        <begin position="85"/>
        <end position="106"/>
    </location>
</feature>
<dbReference type="KEGG" id="hsn:DV733_02055"/>
<keyword evidence="2" id="KW-1133">Transmembrane helix</keyword>
<reference evidence="4 5" key="1">
    <citation type="journal article" date="2019" name="Nat. Commun.">
        <title>A new type of DNA phosphorothioation-based antiviral system in archaea.</title>
        <authorList>
            <person name="Xiong L."/>
            <person name="Liu S."/>
            <person name="Chen S."/>
            <person name="Xiao Y."/>
            <person name="Zhu B."/>
            <person name="Gao Y."/>
            <person name="Zhang Y."/>
            <person name="Chen B."/>
            <person name="Luo J."/>
            <person name="Deng Z."/>
            <person name="Chen X."/>
            <person name="Wang L."/>
            <person name="Chen S."/>
        </authorList>
    </citation>
    <scope>NUCLEOTIDE SEQUENCE [LARGE SCALE GENOMIC DNA]</scope>
    <source>
        <strain evidence="4 5">CBA1105</strain>
    </source>
</reference>
<dbReference type="OrthoDB" id="271552at2157"/>
<organism evidence="4 5">
    <name type="scientific">Halapricum salinum</name>
    <dbReference type="NCBI Taxonomy" id="1457250"/>
    <lineage>
        <taxon>Archaea</taxon>
        <taxon>Methanobacteriati</taxon>
        <taxon>Methanobacteriota</taxon>
        <taxon>Stenosarchaea group</taxon>
        <taxon>Halobacteria</taxon>
        <taxon>Halobacteriales</taxon>
        <taxon>Haloarculaceae</taxon>
        <taxon>Halapricum</taxon>
    </lineage>
</organism>
<keyword evidence="2" id="KW-0472">Membrane</keyword>
<accession>A0A4D6H8D0</accession>
<dbReference type="Proteomes" id="UP000296706">
    <property type="component" value="Chromosome"/>
</dbReference>
<feature type="domain" description="DUF8056" evidence="3">
    <location>
        <begin position="21"/>
        <end position="188"/>
    </location>
</feature>
<keyword evidence="5" id="KW-1185">Reference proteome</keyword>
<feature type="transmembrane region" description="Helical" evidence="2">
    <location>
        <begin position="46"/>
        <end position="70"/>
    </location>
</feature>